<comment type="subcellular location">
    <subcellularLocation>
        <location evidence="2">Cell membrane</location>
        <topology evidence="2">Multi-pass membrane protein</topology>
    </subcellularLocation>
</comment>
<evidence type="ECO:0000256" key="1">
    <source>
        <dbReference type="ARBA" id="ARBA00005698"/>
    </source>
</evidence>
<dbReference type="PANTHER" id="PTHR33269:SF17">
    <property type="entry name" value="NADH-UBIQUINONE OXIDOREDUCTASE CHAIN 6"/>
    <property type="match status" value="1"/>
</dbReference>
<keyword evidence="2" id="KW-0812">Transmembrane</keyword>
<comment type="catalytic activity">
    <reaction evidence="2">
        <text>a quinone + NADH + 5 H(+)(in) = a quinol + NAD(+) + 4 H(+)(out)</text>
        <dbReference type="Rhea" id="RHEA:57888"/>
        <dbReference type="ChEBI" id="CHEBI:15378"/>
        <dbReference type="ChEBI" id="CHEBI:24646"/>
        <dbReference type="ChEBI" id="CHEBI:57540"/>
        <dbReference type="ChEBI" id="CHEBI:57945"/>
        <dbReference type="ChEBI" id="CHEBI:132124"/>
    </reaction>
</comment>
<keyword evidence="2" id="KW-0874">Quinone</keyword>
<feature type="transmembrane region" description="Helical" evidence="2">
    <location>
        <begin position="13"/>
        <end position="34"/>
    </location>
</feature>
<accession>A0A2G6K6Y4</accession>
<dbReference type="EC" id="7.1.1.-" evidence="2"/>
<dbReference type="InterPro" id="IPR001457">
    <property type="entry name" value="NADH_UbQ/plastoQ_OxRdtase_su6"/>
</dbReference>
<evidence type="ECO:0000256" key="2">
    <source>
        <dbReference type="RuleBase" id="RU004429"/>
    </source>
</evidence>
<comment type="caution">
    <text evidence="3">The sequence shown here is derived from an EMBL/GenBank/DDBJ whole genome shotgun (WGS) entry which is preliminary data.</text>
</comment>
<dbReference type="EMBL" id="PDSL01000082">
    <property type="protein sequence ID" value="PIE31446.1"/>
    <property type="molecule type" value="Genomic_DNA"/>
</dbReference>
<reference evidence="3 4" key="1">
    <citation type="submission" date="2017-10" db="EMBL/GenBank/DDBJ databases">
        <title>Novel microbial diversity and functional potential in the marine mammal oral microbiome.</title>
        <authorList>
            <person name="Dudek N.K."/>
            <person name="Sun C.L."/>
            <person name="Burstein D."/>
            <person name="Kantor R.S."/>
            <person name="Aliaga Goltsman D.S."/>
            <person name="Bik E.M."/>
            <person name="Thomas B.C."/>
            <person name="Banfield J.F."/>
            <person name="Relman D.A."/>
        </authorList>
    </citation>
    <scope>NUCLEOTIDE SEQUENCE [LARGE SCALE GENOMIC DNA]</scope>
    <source>
        <strain evidence="3">DOLJORAL78_61_10</strain>
    </source>
</reference>
<comment type="similarity">
    <text evidence="1 2">Belongs to the complex I subunit 6 family.</text>
</comment>
<dbReference type="PANTHER" id="PTHR33269">
    <property type="entry name" value="NADH-UBIQUINONE OXIDOREDUCTASE CHAIN 6"/>
    <property type="match status" value="1"/>
</dbReference>
<feature type="transmembrane region" description="Helical" evidence="2">
    <location>
        <begin position="70"/>
        <end position="90"/>
    </location>
</feature>
<keyword evidence="2" id="KW-1133">Transmembrane helix</keyword>
<dbReference type="GO" id="GO:0005886">
    <property type="term" value="C:plasma membrane"/>
    <property type="evidence" value="ECO:0007669"/>
    <property type="project" value="UniProtKB-SubCell"/>
</dbReference>
<keyword evidence="2" id="KW-0472">Membrane</keyword>
<feature type="transmembrane region" description="Helical" evidence="2">
    <location>
        <begin position="154"/>
        <end position="175"/>
    </location>
</feature>
<dbReference type="Pfam" id="PF00499">
    <property type="entry name" value="Oxidored_q3"/>
    <property type="match status" value="1"/>
</dbReference>
<feature type="transmembrane region" description="Helical" evidence="2">
    <location>
        <begin position="102"/>
        <end position="121"/>
    </location>
</feature>
<dbReference type="GO" id="GO:0008137">
    <property type="term" value="F:NADH dehydrogenase (ubiquinone) activity"/>
    <property type="evidence" value="ECO:0007669"/>
    <property type="project" value="UniProtKB-UniRule"/>
</dbReference>
<keyword evidence="2" id="KW-0520">NAD</keyword>
<dbReference type="InterPro" id="IPR042106">
    <property type="entry name" value="Nuo/plastoQ_OxRdtase_6_NuoJ"/>
</dbReference>
<name>A0A2G6K6Y4_9ACTN</name>
<feature type="transmembrane region" description="Helical" evidence="2">
    <location>
        <begin position="39"/>
        <end position="58"/>
    </location>
</feature>
<gene>
    <name evidence="3" type="ORF">CSA55_05680</name>
</gene>
<organism evidence="3 4">
    <name type="scientific">Ilumatobacter coccineus</name>
    <dbReference type="NCBI Taxonomy" id="467094"/>
    <lineage>
        <taxon>Bacteria</taxon>
        <taxon>Bacillati</taxon>
        <taxon>Actinomycetota</taxon>
        <taxon>Acidimicrobiia</taxon>
        <taxon>Acidimicrobiales</taxon>
        <taxon>Ilumatobacteraceae</taxon>
        <taxon>Ilumatobacter</taxon>
    </lineage>
</organism>
<proteinExistence type="inferred from homology"/>
<dbReference type="GO" id="GO:0048038">
    <property type="term" value="F:quinone binding"/>
    <property type="evidence" value="ECO:0007669"/>
    <property type="project" value="UniProtKB-UniRule"/>
</dbReference>
<sequence length="178" mass="18532">MSLAVLLASDINVAVNIAFYVVAAVMIFGALQVVSSRKIVYAALWLVVVLAGAAVLYLLGSAEFVGVSQIMVYLGAVMILFLFGIMLTQSKLEADDELNNPGWYMGIPVAVLLGGVLIYAISSAGSGTLLPDATEAELDITTTQLADAYLGPQLVPLIALSFVLLAAAVGAIVLARKD</sequence>
<protein>
    <recommendedName>
        <fullName evidence="2">NADH-quinone oxidoreductase subunit J</fullName>
        <ecNumber evidence="2">7.1.1.-</ecNumber>
    </recommendedName>
</protein>
<dbReference type="Proteomes" id="UP000230914">
    <property type="component" value="Unassembled WGS sequence"/>
</dbReference>
<evidence type="ECO:0000313" key="3">
    <source>
        <dbReference type="EMBL" id="PIE31446.1"/>
    </source>
</evidence>
<dbReference type="AlphaFoldDB" id="A0A2G6K6Y4"/>
<evidence type="ECO:0000313" key="4">
    <source>
        <dbReference type="Proteomes" id="UP000230914"/>
    </source>
</evidence>
<comment type="function">
    <text evidence="2">NDH-1 shuttles electrons from NADH, via FMN and iron-sulfur (Fe-S) centers, to quinones in the respiratory chain. Couples the redox reaction to proton translocation (for every two electrons transferred, four hydrogen ions are translocated across the cytoplasmic membrane), and thus conserves the redox energy in a proton gradient.</text>
</comment>
<keyword evidence="2" id="KW-1003">Cell membrane</keyword>
<dbReference type="Gene3D" id="1.20.120.1200">
    <property type="entry name" value="NADH-ubiquinone/plastoquinone oxidoreductase chain 6, subunit NuoJ"/>
    <property type="match status" value="1"/>
</dbReference>